<dbReference type="Proteomes" id="UP000215914">
    <property type="component" value="Unassembled WGS sequence"/>
</dbReference>
<gene>
    <name evidence="1" type="ORF">HanXRQr2_Chr13g0613331</name>
</gene>
<protein>
    <submittedName>
        <fullName evidence="1">Uncharacterized protein</fullName>
    </submittedName>
</protein>
<reference evidence="1" key="1">
    <citation type="journal article" date="2017" name="Nature">
        <title>The sunflower genome provides insights into oil metabolism, flowering and Asterid evolution.</title>
        <authorList>
            <person name="Badouin H."/>
            <person name="Gouzy J."/>
            <person name="Grassa C.J."/>
            <person name="Murat F."/>
            <person name="Staton S.E."/>
            <person name="Cottret L."/>
            <person name="Lelandais-Briere C."/>
            <person name="Owens G.L."/>
            <person name="Carrere S."/>
            <person name="Mayjonade B."/>
            <person name="Legrand L."/>
            <person name="Gill N."/>
            <person name="Kane N.C."/>
            <person name="Bowers J.E."/>
            <person name="Hubner S."/>
            <person name="Bellec A."/>
            <person name="Berard A."/>
            <person name="Berges H."/>
            <person name="Blanchet N."/>
            <person name="Boniface M.C."/>
            <person name="Brunel D."/>
            <person name="Catrice O."/>
            <person name="Chaidir N."/>
            <person name="Claudel C."/>
            <person name="Donnadieu C."/>
            <person name="Faraut T."/>
            <person name="Fievet G."/>
            <person name="Helmstetter N."/>
            <person name="King M."/>
            <person name="Knapp S.J."/>
            <person name="Lai Z."/>
            <person name="Le Paslier M.C."/>
            <person name="Lippi Y."/>
            <person name="Lorenzon L."/>
            <person name="Mandel J.R."/>
            <person name="Marage G."/>
            <person name="Marchand G."/>
            <person name="Marquand E."/>
            <person name="Bret-Mestries E."/>
            <person name="Morien E."/>
            <person name="Nambeesan S."/>
            <person name="Nguyen T."/>
            <person name="Pegot-Espagnet P."/>
            <person name="Pouilly N."/>
            <person name="Raftis F."/>
            <person name="Sallet E."/>
            <person name="Schiex T."/>
            <person name="Thomas J."/>
            <person name="Vandecasteele C."/>
            <person name="Vares D."/>
            <person name="Vear F."/>
            <person name="Vautrin S."/>
            <person name="Crespi M."/>
            <person name="Mangin B."/>
            <person name="Burke J.M."/>
            <person name="Salse J."/>
            <person name="Munos S."/>
            <person name="Vincourt P."/>
            <person name="Rieseberg L.H."/>
            <person name="Langlade N.B."/>
        </authorList>
    </citation>
    <scope>NUCLEOTIDE SEQUENCE</scope>
    <source>
        <tissue evidence="1">Leaves</tissue>
    </source>
</reference>
<dbReference type="EMBL" id="MNCJ02000328">
    <property type="protein sequence ID" value="KAF5775552.1"/>
    <property type="molecule type" value="Genomic_DNA"/>
</dbReference>
<comment type="caution">
    <text evidence="1">The sequence shown here is derived from an EMBL/GenBank/DDBJ whole genome shotgun (WGS) entry which is preliminary data.</text>
</comment>
<accession>A0A9K3EKY0</accession>
<sequence>MMMKLKVVKFDPFFSHLNQQTRKVLQQKIKSLNGYFGFYMCYIM</sequence>
<evidence type="ECO:0000313" key="2">
    <source>
        <dbReference type="Proteomes" id="UP000215914"/>
    </source>
</evidence>
<evidence type="ECO:0000313" key="1">
    <source>
        <dbReference type="EMBL" id="KAF5775552.1"/>
    </source>
</evidence>
<keyword evidence="2" id="KW-1185">Reference proteome</keyword>
<dbReference type="AlphaFoldDB" id="A0A9K3EKY0"/>
<organism evidence="1 2">
    <name type="scientific">Helianthus annuus</name>
    <name type="common">Common sunflower</name>
    <dbReference type="NCBI Taxonomy" id="4232"/>
    <lineage>
        <taxon>Eukaryota</taxon>
        <taxon>Viridiplantae</taxon>
        <taxon>Streptophyta</taxon>
        <taxon>Embryophyta</taxon>
        <taxon>Tracheophyta</taxon>
        <taxon>Spermatophyta</taxon>
        <taxon>Magnoliopsida</taxon>
        <taxon>eudicotyledons</taxon>
        <taxon>Gunneridae</taxon>
        <taxon>Pentapetalae</taxon>
        <taxon>asterids</taxon>
        <taxon>campanulids</taxon>
        <taxon>Asterales</taxon>
        <taxon>Asteraceae</taxon>
        <taxon>Asteroideae</taxon>
        <taxon>Heliantheae alliance</taxon>
        <taxon>Heliantheae</taxon>
        <taxon>Helianthus</taxon>
    </lineage>
</organism>
<name>A0A9K3EKY0_HELAN</name>
<reference evidence="1" key="2">
    <citation type="submission" date="2020-06" db="EMBL/GenBank/DDBJ databases">
        <title>Helianthus annuus Genome sequencing and assembly Release 2.</title>
        <authorList>
            <person name="Gouzy J."/>
            <person name="Langlade N."/>
            <person name="Munos S."/>
        </authorList>
    </citation>
    <scope>NUCLEOTIDE SEQUENCE</scope>
    <source>
        <tissue evidence="1">Leaves</tissue>
    </source>
</reference>
<dbReference type="Gramene" id="mRNA:HanXRQr2_Chr13g0613331">
    <property type="protein sequence ID" value="mRNA:HanXRQr2_Chr13g0613331"/>
    <property type="gene ID" value="HanXRQr2_Chr13g0613331"/>
</dbReference>
<proteinExistence type="predicted"/>